<proteinExistence type="predicted"/>
<gene>
    <name evidence="1" type="ORF">ACFQZU_19435</name>
</gene>
<feature type="non-terminal residue" evidence="1">
    <location>
        <position position="65"/>
    </location>
</feature>
<name>A0ABW3BKC9_9ACTN</name>
<reference evidence="2" key="1">
    <citation type="journal article" date="2019" name="Int. J. Syst. Evol. Microbiol.">
        <title>The Global Catalogue of Microorganisms (GCM) 10K type strain sequencing project: providing services to taxonomists for standard genome sequencing and annotation.</title>
        <authorList>
            <consortium name="The Broad Institute Genomics Platform"/>
            <consortium name="The Broad Institute Genome Sequencing Center for Infectious Disease"/>
            <person name="Wu L."/>
            <person name="Ma J."/>
        </authorList>
    </citation>
    <scope>NUCLEOTIDE SEQUENCE [LARGE SCALE GENOMIC DNA]</scope>
    <source>
        <strain evidence="2">CCUG 63369</strain>
    </source>
</reference>
<dbReference type="EMBL" id="JBHTHR010000916">
    <property type="protein sequence ID" value="MFD0803480.1"/>
    <property type="molecule type" value="Genomic_DNA"/>
</dbReference>
<sequence length="65" mass="6729">MGSRADLPGHPGDDDTPATLVVLAGTSPTPALLAALTFAPRRLVLVHSSDTARRAARIADAARRL</sequence>
<evidence type="ECO:0000313" key="2">
    <source>
        <dbReference type="Proteomes" id="UP001596956"/>
    </source>
</evidence>
<protein>
    <submittedName>
        <fullName evidence="1">Uncharacterized protein</fullName>
    </submittedName>
</protein>
<dbReference type="Proteomes" id="UP001596956">
    <property type="component" value="Unassembled WGS sequence"/>
</dbReference>
<organism evidence="1 2">
    <name type="scientific">Streptomonospora algeriensis</name>
    <dbReference type="NCBI Taxonomy" id="995084"/>
    <lineage>
        <taxon>Bacteria</taxon>
        <taxon>Bacillati</taxon>
        <taxon>Actinomycetota</taxon>
        <taxon>Actinomycetes</taxon>
        <taxon>Streptosporangiales</taxon>
        <taxon>Nocardiopsidaceae</taxon>
        <taxon>Streptomonospora</taxon>
    </lineage>
</organism>
<accession>A0ABW3BKC9</accession>
<keyword evidence="2" id="KW-1185">Reference proteome</keyword>
<comment type="caution">
    <text evidence="1">The sequence shown here is derived from an EMBL/GenBank/DDBJ whole genome shotgun (WGS) entry which is preliminary data.</text>
</comment>
<evidence type="ECO:0000313" key="1">
    <source>
        <dbReference type="EMBL" id="MFD0803480.1"/>
    </source>
</evidence>